<gene>
    <name evidence="1" type="ORF">PCOR1329_LOCUS42823</name>
</gene>
<evidence type="ECO:0000313" key="2">
    <source>
        <dbReference type="Proteomes" id="UP001189429"/>
    </source>
</evidence>
<comment type="caution">
    <text evidence="1">The sequence shown here is derived from an EMBL/GenBank/DDBJ whole genome shotgun (WGS) entry which is preliminary data.</text>
</comment>
<feature type="non-terminal residue" evidence="1">
    <location>
        <position position="257"/>
    </location>
</feature>
<accession>A0ABN9TWE3</accession>
<keyword evidence="2" id="KW-1185">Reference proteome</keyword>
<organism evidence="1 2">
    <name type="scientific">Prorocentrum cordatum</name>
    <dbReference type="NCBI Taxonomy" id="2364126"/>
    <lineage>
        <taxon>Eukaryota</taxon>
        <taxon>Sar</taxon>
        <taxon>Alveolata</taxon>
        <taxon>Dinophyceae</taxon>
        <taxon>Prorocentrales</taxon>
        <taxon>Prorocentraceae</taxon>
        <taxon>Prorocentrum</taxon>
    </lineage>
</organism>
<sequence length="257" mass="27371">MAVGRLHAVHGAAPDVVPEVPAAMSCVPPPPVLRALLQAGLPAPARLPALLLATLAARAASLQQEALPVTASSLQQDLRPARASASPAVKTGCFPTILKGWEGGKPSTERPLRLVVVGNGLTDGISDTLTELATAMGHWTSVQVDKVTTANFSLGDHMAAARQDRSRYVPEGVSAVIFQEQSEAPGFFDWARREGGLKAWDTSLESVKYFAGLTKQANADMVLLGNWGYQDGDIENAIYPTYDVMQNLLTKGNRFAR</sequence>
<dbReference type="InterPro" id="IPR036514">
    <property type="entry name" value="SGNH_hydro_sf"/>
</dbReference>
<dbReference type="Gene3D" id="3.40.50.1110">
    <property type="entry name" value="SGNH hydrolase"/>
    <property type="match status" value="1"/>
</dbReference>
<dbReference type="EMBL" id="CAUYUJ010015146">
    <property type="protein sequence ID" value="CAK0850405.1"/>
    <property type="molecule type" value="Genomic_DNA"/>
</dbReference>
<evidence type="ECO:0000313" key="1">
    <source>
        <dbReference type="EMBL" id="CAK0850405.1"/>
    </source>
</evidence>
<dbReference type="Proteomes" id="UP001189429">
    <property type="component" value="Unassembled WGS sequence"/>
</dbReference>
<proteinExistence type="predicted"/>
<name>A0ABN9TWE3_9DINO</name>
<protein>
    <submittedName>
        <fullName evidence="1">Uncharacterized protein</fullName>
    </submittedName>
</protein>
<reference evidence="1" key="1">
    <citation type="submission" date="2023-10" db="EMBL/GenBank/DDBJ databases">
        <authorList>
            <person name="Chen Y."/>
            <person name="Shah S."/>
            <person name="Dougan E. K."/>
            <person name="Thang M."/>
            <person name="Chan C."/>
        </authorList>
    </citation>
    <scope>NUCLEOTIDE SEQUENCE [LARGE SCALE GENOMIC DNA]</scope>
</reference>